<evidence type="ECO:0000313" key="1">
    <source>
        <dbReference type="EMBL" id="KAJ4926516.1"/>
    </source>
</evidence>
<evidence type="ECO:0000313" key="2">
    <source>
        <dbReference type="Proteomes" id="UP001219934"/>
    </source>
</evidence>
<dbReference type="EMBL" id="JAPTMU010000020">
    <property type="protein sequence ID" value="KAJ4926516.1"/>
    <property type="molecule type" value="Genomic_DNA"/>
</dbReference>
<name>A0AAD6F9M3_9TELE</name>
<keyword evidence="2" id="KW-1185">Reference proteome</keyword>
<dbReference type="AlphaFoldDB" id="A0AAD6F9M3"/>
<proteinExistence type="predicted"/>
<reference evidence="1" key="1">
    <citation type="submission" date="2022-11" db="EMBL/GenBank/DDBJ databases">
        <title>Chromosome-level genome of Pogonophryne albipinna.</title>
        <authorList>
            <person name="Jo E."/>
        </authorList>
    </citation>
    <scope>NUCLEOTIDE SEQUENCE</scope>
    <source>
        <strain evidence="1">SGF0006</strain>
        <tissue evidence="1">Muscle</tissue>
    </source>
</reference>
<comment type="caution">
    <text evidence="1">The sequence shown here is derived from an EMBL/GenBank/DDBJ whole genome shotgun (WGS) entry which is preliminary data.</text>
</comment>
<dbReference type="Proteomes" id="UP001219934">
    <property type="component" value="Unassembled WGS sequence"/>
</dbReference>
<sequence length="75" mass="8482">MGLLMYQPTQKCVPLSRHQPKRSGKMARCGWSWSLAEAQGDCRYRTSSRSLLAQHHTHVKTLLTNSQPLCVCVIV</sequence>
<organism evidence="1 2">
    <name type="scientific">Pogonophryne albipinna</name>
    <dbReference type="NCBI Taxonomy" id="1090488"/>
    <lineage>
        <taxon>Eukaryota</taxon>
        <taxon>Metazoa</taxon>
        <taxon>Chordata</taxon>
        <taxon>Craniata</taxon>
        <taxon>Vertebrata</taxon>
        <taxon>Euteleostomi</taxon>
        <taxon>Actinopterygii</taxon>
        <taxon>Neopterygii</taxon>
        <taxon>Teleostei</taxon>
        <taxon>Neoteleostei</taxon>
        <taxon>Acanthomorphata</taxon>
        <taxon>Eupercaria</taxon>
        <taxon>Perciformes</taxon>
        <taxon>Notothenioidei</taxon>
        <taxon>Pogonophryne</taxon>
    </lineage>
</organism>
<accession>A0AAD6F9M3</accession>
<gene>
    <name evidence="1" type="ORF">JOQ06_008689</name>
</gene>
<protein>
    <submittedName>
        <fullName evidence="1">Uncharacterized protein</fullName>
    </submittedName>
</protein>